<dbReference type="EMBL" id="JH921443">
    <property type="protein sequence ID" value="EKD14960.1"/>
    <property type="molecule type" value="Genomic_DNA"/>
</dbReference>
<protein>
    <submittedName>
        <fullName evidence="5">Tyrosinase</fullName>
    </submittedName>
</protein>
<dbReference type="RefSeq" id="XP_007294610.1">
    <property type="nucleotide sequence ID" value="XM_007294548.1"/>
</dbReference>
<dbReference type="SUPFAM" id="SSF48056">
    <property type="entry name" value="Di-copper centre-containing domain"/>
    <property type="match status" value="1"/>
</dbReference>
<dbReference type="PANTHER" id="PTHR11474">
    <property type="entry name" value="TYROSINASE FAMILY MEMBER"/>
    <property type="match status" value="1"/>
</dbReference>
<dbReference type="Proteomes" id="UP000006753">
    <property type="component" value="Unassembled WGS sequence"/>
</dbReference>
<dbReference type="PROSITE" id="PS00497">
    <property type="entry name" value="TYROSINASE_1"/>
    <property type="match status" value="1"/>
</dbReference>
<evidence type="ECO:0000259" key="3">
    <source>
        <dbReference type="PROSITE" id="PS00497"/>
    </source>
</evidence>
<dbReference type="OrthoDB" id="6132182at2759"/>
<name>K1WC50_MARBU</name>
<feature type="signal peptide" evidence="2">
    <location>
        <begin position="1"/>
        <end position="22"/>
    </location>
</feature>
<feature type="domain" description="Tyrosinase copper-binding" evidence="3">
    <location>
        <begin position="145"/>
        <end position="162"/>
    </location>
</feature>
<dbReference type="PRINTS" id="PR00092">
    <property type="entry name" value="TYROSINASE"/>
</dbReference>
<dbReference type="SMR" id="K1WC50"/>
<dbReference type="OMA" id="LLWHRYL"/>
<keyword evidence="1" id="KW-0479">Metal-binding</keyword>
<dbReference type="HOGENOM" id="CLU_035914_2_1_1"/>
<dbReference type="InterPro" id="IPR050316">
    <property type="entry name" value="Tyrosinase/Hemocyanin"/>
</dbReference>
<proteinExistence type="predicted"/>
<dbReference type="PROSITE" id="PS00498">
    <property type="entry name" value="TYROSINASE_2"/>
    <property type="match status" value="1"/>
</dbReference>
<dbReference type="PROSITE" id="PS51257">
    <property type="entry name" value="PROKAR_LIPOPROTEIN"/>
    <property type="match status" value="1"/>
</dbReference>
<sequence>MRSSLLHLAAAAALSCSAGAAAATVPKAPALPASAFVPTQAKLLPFDDAKAGKDLVGLEFDTTHAIDLISEGSAADLVSSASAQSCAASPNMRFEWRSYSTRDRQALMVAIRCLMNRPPSGNFPPAANRYEDLVRLHQINTPRVHGNAIFLLWHRYYVWTFEQVLRAECGFNRAFPWWDETLDAGRFAQSTLFTQPYFGNLLPAQANGQGWCINSGAFGGITLNVGPGQSNRAHCLTRALNEQLTAQVSKAYVDLCNSRATYVEMASCAEGGPHAYGHNGIGAVMSDVAAAPNDPIFFMHHLFVDHGFRIWQNVRGATSVNGNGPDGRPLTLDTIIEMGGVRPNVPIRSIINTLGGVRIGTEIFCYRYNY</sequence>
<evidence type="ECO:0000313" key="6">
    <source>
        <dbReference type="Proteomes" id="UP000006753"/>
    </source>
</evidence>
<dbReference type="InParanoid" id="K1WC50"/>
<dbReference type="GeneID" id="18762656"/>
<dbReference type="eggNOG" id="ENOG502S31Y">
    <property type="taxonomic scope" value="Eukaryota"/>
</dbReference>
<dbReference type="PANTHER" id="PTHR11474:SF116">
    <property type="entry name" value="TYROSINASE"/>
    <property type="match status" value="1"/>
</dbReference>
<dbReference type="AlphaFoldDB" id="K1WC50"/>
<evidence type="ECO:0000259" key="4">
    <source>
        <dbReference type="PROSITE" id="PS00498"/>
    </source>
</evidence>
<feature type="chain" id="PRO_5003854320" evidence="2">
    <location>
        <begin position="23"/>
        <end position="370"/>
    </location>
</feature>
<reference evidence="5 6" key="1">
    <citation type="journal article" date="2012" name="BMC Genomics">
        <title>Sequencing the genome of Marssonina brunnea reveals fungus-poplar co-evolution.</title>
        <authorList>
            <person name="Zhu S."/>
            <person name="Cao Y.-Z."/>
            <person name="Jiang C."/>
            <person name="Tan B.-Y."/>
            <person name="Wang Z."/>
            <person name="Feng S."/>
            <person name="Zhang L."/>
            <person name="Su X.-H."/>
            <person name="Brejova B."/>
            <person name="Vinar T."/>
            <person name="Xu M."/>
            <person name="Wang M.-X."/>
            <person name="Zhang S.-G."/>
            <person name="Huang M.-R."/>
            <person name="Wu R."/>
            <person name="Zhou Y."/>
        </authorList>
    </citation>
    <scope>NUCLEOTIDE SEQUENCE [LARGE SCALE GENOMIC DNA]</scope>
    <source>
        <strain evidence="5 6">MB_m1</strain>
    </source>
</reference>
<keyword evidence="6" id="KW-1185">Reference proteome</keyword>
<dbReference type="InterPro" id="IPR008922">
    <property type="entry name" value="Di-copper_centre_dom_sf"/>
</dbReference>
<dbReference type="STRING" id="1072389.K1WC50"/>
<dbReference type="GO" id="GO:0016491">
    <property type="term" value="F:oxidoreductase activity"/>
    <property type="evidence" value="ECO:0007669"/>
    <property type="project" value="InterPro"/>
</dbReference>
<keyword evidence="2" id="KW-0732">Signal</keyword>
<dbReference type="Pfam" id="PF00264">
    <property type="entry name" value="Tyrosinase"/>
    <property type="match status" value="1"/>
</dbReference>
<evidence type="ECO:0000313" key="5">
    <source>
        <dbReference type="EMBL" id="EKD14960.1"/>
    </source>
</evidence>
<dbReference type="InterPro" id="IPR002227">
    <property type="entry name" value="Tyrosinase_Cu-bd"/>
</dbReference>
<gene>
    <name evidence="5" type="ORF">MBM_06721</name>
</gene>
<feature type="domain" description="Tyrosinase copper-binding" evidence="4">
    <location>
        <begin position="294"/>
        <end position="305"/>
    </location>
</feature>
<evidence type="ECO:0000256" key="2">
    <source>
        <dbReference type="SAM" id="SignalP"/>
    </source>
</evidence>
<dbReference type="Gene3D" id="1.10.1280.10">
    <property type="entry name" value="Di-copper center containing domain from catechol oxidase"/>
    <property type="match status" value="1"/>
</dbReference>
<dbReference type="KEGG" id="mbe:MBM_06721"/>
<organism evidence="5 6">
    <name type="scientific">Marssonina brunnea f. sp. multigermtubi (strain MB_m1)</name>
    <name type="common">Marssonina leaf spot fungus</name>
    <dbReference type="NCBI Taxonomy" id="1072389"/>
    <lineage>
        <taxon>Eukaryota</taxon>
        <taxon>Fungi</taxon>
        <taxon>Dikarya</taxon>
        <taxon>Ascomycota</taxon>
        <taxon>Pezizomycotina</taxon>
        <taxon>Leotiomycetes</taxon>
        <taxon>Helotiales</taxon>
        <taxon>Drepanopezizaceae</taxon>
        <taxon>Drepanopeziza</taxon>
    </lineage>
</organism>
<evidence type="ECO:0000256" key="1">
    <source>
        <dbReference type="ARBA" id="ARBA00022723"/>
    </source>
</evidence>
<dbReference type="GO" id="GO:0046872">
    <property type="term" value="F:metal ion binding"/>
    <property type="evidence" value="ECO:0007669"/>
    <property type="project" value="UniProtKB-KW"/>
</dbReference>
<accession>K1WC50</accession>